<dbReference type="AlphaFoldDB" id="A0A395M7Z1"/>
<dbReference type="EMBL" id="PXXK01000635">
    <property type="protein sequence ID" value="RFN43179.1"/>
    <property type="molecule type" value="Genomic_DNA"/>
</dbReference>
<organism evidence="1 2">
    <name type="scientific">Fusarium flagelliforme</name>
    <dbReference type="NCBI Taxonomy" id="2675880"/>
    <lineage>
        <taxon>Eukaryota</taxon>
        <taxon>Fungi</taxon>
        <taxon>Dikarya</taxon>
        <taxon>Ascomycota</taxon>
        <taxon>Pezizomycotina</taxon>
        <taxon>Sordariomycetes</taxon>
        <taxon>Hypocreomycetidae</taxon>
        <taxon>Hypocreales</taxon>
        <taxon>Nectriaceae</taxon>
        <taxon>Fusarium</taxon>
        <taxon>Fusarium incarnatum-equiseti species complex</taxon>
    </lineage>
</organism>
<protein>
    <submittedName>
        <fullName evidence="1">Uncharacterized protein</fullName>
    </submittedName>
</protein>
<name>A0A395M7Z1_9HYPO</name>
<evidence type="ECO:0000313" key="2">
    <source>
        <dbReference type="Proteomes" id="UP000265631"/>
    </source>
</evidence>
<gene>
    <name evidence="1" type="ORF">FIE12Z_12581</name>
</gene>
<reference evidence="1 2" key="1">
    <citation type="journal article" date="2018" name="PLoS Pathog.">
        <title>Evolution of structural diversity of trichothecenes, a family of toxins produced by plant pathogenic and entomopathogenic fungi.</title>
        <authorList>
            <person name="Proctor R.H."/>
            <person name="McCormick S.P."/>
            <person name="Kim H.S."/>
            <person name="Cardoza R.E."/>
            <person name="Stanley A.M."/>
            <person name="Lindo L."/>
            <person name="Kelly A."/>
            <person name="Brown D.W."/>
            <person name="Lee T."/>
            <person name="Vaughan M.M."/>
            <person name="Alexander N.J."/>
            <person name="Busman M."/>
            <person name="Gutierrez S."/>
        </authorList>
    </citation>
    <scope>NUCLEOTIDE SEQUENCE [LARGE SCALE GENOMIC DNA]</scope>
    <source>
        <strain evidence="1 2">NRRL 13405</strain>
    </source>
</reference>
<evidence type="ECO:0000313" key="1">
    <source>
        <dbReference type="EMBL" id="RFN43179.1"/>
    </source>
</evidence>
<dbReference type="STRING" id="2594813.A0A395M7Z1"/>
<accession>A0A395M7Z1</accession>
<keyword evidence="2" id="KW-1185">Reference proteome</keyword>
<sequence length="273" mass="32645">MSDVINEMIDYVWEIPRGAKLKRGGRKNPDNHQYYRKWGFPIYRTYYGKESDEHWQSLLYCLRHQTKLAFGRYEGKEEIDQDDRRTVQELFHLDVREDVATLDGLDVRGLRELCKVDKSQETKLIMQAKKEIRVSARPLEGRAMTDYLFDFVLLADKDVLRDLARGEYIVKAVSFKWDHHGGWGWMRIPTGYLLDLWTFLMWNNKPESCLRFRESEEDLENHIWNGDAAIDCTGNFSEIRQFRHYDTQKEYDWAYLNSLEDFPEDFSIEITEI</sequence>
<proteinExistence type="predicted"/>
<comment type="caution">
    <text evidence="1">The sequence shown here is derived from an EMBL/GenBank/DDBJ whole genome shotgun (WGS) entry which is preliminary data.</text>
</comment>
<dbReference type="Proteomes" id="UP000265631">
    <property type="component" value="Unassembled WGS sequence"/>
</dbReference>